<evidence type="ECO:0000259" key="13">
    <source>
        <dbReference type="Pfam" id="PF00291"/>
    </source>
</evidence>
<evidence type="ECO:0000256" key="6">
    <source>
        <dbReference type="ARBA" id="ARBA00022605"/>
    </source>
</evidence>
<dbReference type="GO" id="GO:0004794">
    <property type="term" value="F:threonine deaminase activity"/>
    <property type="evidence" value="ECO:0007669"/>
    <property type="project" value="TreeGrafter"/>
</dbReference>
<dbReference type="InterPro" id="IPR004450">
    <property type="entry name" value="Thr_synthase-like"/>
</dbReference>
<dbReference type="InterPro" id="IPR036052">
    <property type="entry name" value="TrpB-like_PALP_sf"/>
</dbReference>
<organism evidence="14 15">
    <name type="scientific">Candidatus Thermokryptus mobilis</name>
    <dbReference type="NCBI Taxonomy" id="1643428"/>
    <lineage>
        <taxon>Bacteria</taxon>
        <taxon>Pseudomonadati</taxon>
        <taxon>Candidatus Kryptoniota</taxon>
        <taxon>Candidatus Thermokryptus</taxon>
    </lineage>
</organism>
<comment type="similarity">
    <text evidence="3">Belongs to the threonine synthase family.</text>
</comment>
<evidence type="ECO:0000256" key="4">
    <source>
        <dbReference type="ARBA" id="ARBA00013028"/>
    </source>
</evidence>
<dbReference type="GO" id="GO:0003941">
    <property type="term" value="F:L-serine ammonia-lyase activity"/>
    <property type="evidence" value="ECO:0007669"/>
    <property type="project" value="TreeGrafter"/>
</dbReference>
<dbReference type="NCBIfam" id="NF006050">
    <property type="entry name" value="PRK08197.1"/>
    <property type="match status" value="1"/>
</dbReference>
<dbReference type="InterPro" id="IPR050147">
    <property type="entry name" value="Ser/Thr_Dehydratase"/>
</dbReference>
<reference evidence="15" key="1">
    <citation type="submission" date="2015-11" db="EMBL/GenBank/DDBJ databases">
        <authorList>
            <person name="Varghese N."/>
        </authorList>
    </citation>
    <scope>NUCLEOTIDE SEQUENCE [LARGE SCALE GENOMIC DNA]</scope>
</reference>
<dbReference type="OrthoDB" id="9778118at2"/>
<dbReference type="STRING" id="1643428.GCA_001442855_00328"/>
<dbReference type="EMBL" id="FAOO01000002">
    <property type="protein sequence ID" value="CUU01804.1"/>
    <property type="molecule type" value="Genomic_DNA"/>
</dbReference>
<evidence type="ECO:0000313" key="15">
    <source>
        <dbReference type="Proteomes" id="UP000320623"/>
    </source>
</evidence>
<evidence type="ECO:0000256" key="1">
    <source>
        <dbReference type="ARBA" id="ARBA00001933"/>
    </source>
</evidence>
<comment type="cofactor">
    <cofactor evidence="1 12">
        <name>pyridoxal 5'-phosphate</name>
        <dbReference type="ChEBI" id="CHEBI:597326"/>
    </cofactor>
</comment>
<dbReference type="SUPFAM" id="SSF53686">
    <property type="entry name" value="Tryptophan synthase beta subunit-like PLP-dependent enzymes"/>
    <property type="match status" value="1"/>
</dbReference>
<dbReference type="UniPathway" id="UPA00050">
    <property type="reaction ID" value="UER00065"/>
</dbReference>
<comment type="catalytic activity">
    <reaction evidence="10">
        <text>O-phospho-L-homoserine + H2O = L-threonine + phosphate</text>
        <dbReference type="Rhea" id="RHEA:10840"/>
        <dbReference type="ChEBI" id="CHEBI:15377"/>
        <dbReference type="ChEBI" id="CHEBI:43474"/>
        <dbReference type="ChEBI" id="CHEBI:57590"/>
        <dbReference type="ChEBI" id="CHEBI:57926"/>
        <dbReference type="EC" id="4.2.3.1"/>
    </reaction>
</comment>
<feature type="modified residue" description="N6-(pyridoxal phosphate)lysine" evidence="12">
    <location>
        <position position="112"/>
    </location>
</feature>
<evidence type="ECO:0000256" key="8">
    <source>
        <dbReference type="ARBA" id="ARBA00022898"/>
    </source>
</evidence>
<evidence type="ECO:0000256" key="5">
    <source>
        <dbReference type="ARBA" id="ARBA00018679"/>
    </source>
</evidence>
<evidence type="ECO:0000256" key="7">
    <source>
        <dbReference type="ARBA" id="ARBA00022697"/>
    </source>
</evidence>
<dbReference type="InterPro" id="IPR000634">
    <property type="entry name" value="Ser/Thr_deHydtase_PyrdxlP-BS"/>
</dbReference>
<dbReference type="RefSeq" id="WP_140944143.1">
    <property type="nucleotide sequence ID" value="NZ_FAOO01000002.1"/>
</dbReference>
<dbReference type="EC" id="4.2.3.1" evidence="4 11"/>
<feature type="domain" description="Tryptophan synthase beta chain-like PALP" evidence="13">
    <location>
        <begin position="74"/>
        <end position="373"/>
    </location>
</feature>
<dbReference type="GO" id="GO:0030170">
    <property type="term" value="F:pyridoxal phosphate binding"/>
    <property type="evidence" value="ECO:0007669"/>
    <property type="project" value="InterPro"/>
</dbReference>
<evidence type="ECO:0000256" key="10">
    <source>
        <dbReference type="ARBA" id="ARBA00049144"/>
    </source>
</evidence>
<keyword evidence="8 12" id="KW-0663">Pyridoxal phosphate</keyword>
<dbReference type="InterPro" id="IPR001926">
    <property type="entry name" value="TrpB-like_PALP"/>
</dbReference>
<dbReference type="NCBIfam" id="TIGR00260">
    <property type="entry name" value="thrC"/>
    <property type="match status" value="1"/>
</dbReference>
<sequence>MRSYILHLKCSVCGRIFDHREIQKFCELCNEPLIAVYDIDGIRKSVGKETFSKRSNGMWRYFEFLPVIDERKIVSLGEGWTPLLKLERFGGEIGLKNLFLKDESFNPTLSFKARGMSCAVSKAVELGVDKISVPTAGNAGSALSAYCAKAGIKCFIGAPRDTPKLILDECKFYGAEVELVDGLISDAVKLIKQKVDYFDISTMKEPYRLQGKKTLGFEIVEQLGWEVPDWIVYPTGGGTGLIGIWIAINEMIEVGLIERRLPKMVAVQSSGCAPIVKAFRENKPRADFWENAKTIAYGLRVPKPFADRLILQVLCDSNGLAIEVEDDEIFKMQKEFAEMEGILLCPEGAASVVGVKKLVASGIIKSDEVVIVFNTASGLKYIQNKNSV</sequence>
<accession>A0A0S4MRU9</accession>
<keyword evidence="7" id="KW-0791">Threonine biosynthesis</keyword>
<evidence type="ECO:0000256" key="11">
    <source>
        <dbReference type="NCBIfam" id="TIGR00260"/>
    </source>
</evidence>
<evidence type="ECO:0000256" key="2">
    <source>
        <dbReference type="ARBA" id="ARBA00004979"/>
    </source>
</evidence>
<dbReference type="PANTHER" id="PTHR48078:SF6">
    <property type="entry name" value="L-THREONINE DEHYDRATASE CATABOLIC TDCB"/>
    <property type="match status" value="1"/>
</dbReference>
<protein>
    <recommendedName>
        <fullName evidence="5 11">Threonine synthase</fullName>
        <ecNumber evidence="4 11">4.2.3.1</ecNumber>
    </recommendedName>
</protein>
<dbReference type="Gene3D" id="3.40.50.1100">
    <property type="match status" value="2"/>
</dbReference>
<keyword evidence="6" id="KW-0028">Amino-acid biosynthesis</keyword>
<comment type="pathway">
    <text evidence="2">Amino-acid biosynthesis; L-threonine biosynthesis; L-threonine from L-aspartate: step 5/5.</text>
</comment>
<dbReference type="PANTHER" id="PTHR48078">
    <property type="entry name" value="THREONINE DEHYDRATASE, MITOCHONDRIAL-RELATED"/>
    <property type="match status" value="1"/>
</dbReference>
<dbReference type="AlphaFoldDB" id="A0A0S4MRU9"/>
<keyword evidence="9" id="KW-0456">Lyase</keyword>
<dbReference type="CDD" id="cd01563">
    <property type="entry name" value="Thr-synth_1"/>
    <property type="match status" value="1"/>
</dbReference>
<dbReference type="Proteomes" id="UP000320623">
    <property type="component" value="Unassembled WGS sequence"/>
</dbReference>
<evidence type="ECO:0000256" key="3">
    <source>
        <dbReference type="ARBA" id="ARBA00005517"/>
    </source>
</evidence>
<dbReference type="GO" id="GO:0009097">
    <property type="term" value="P:isoleucine biosynthetic process"/>
    <property type="evidence" value="ECO:0007669"/>
    <property type="project" value="TreeGrafter"/>
</dbReference>
<dbReference type="GO" id="GO:0004795">
    <property type="term" value="F:threonine synthase activity"/>
    <property type="evidence" value="ECO:0007669"/>
    <property type="project" value="UniProtKB-UniRule"/>
</dbReference>
<dbReference type="GO" id="GO:0009088">
    <property type="term" value="P:threonine biosynthetic process"/>
    <property type="evidence" value="ECO:0007669"/>
    <property type="project" value="UniProtKB-UniRule"/>
</dbReference>
<dbReference type="Pfam" id="PF00291">
    <property type="entry name" value="PALP"/>
    <property type="match status" value="1"/>
</dbReference>
<dbReference type="PROSITE" id="PS00165">
    <property type="entry name" value="DEHYDRATASE_SER_THR"/>
    <property type="match status" value="1"/>
</dbReference>
<evidence type="ECO:0000256" key="12">
    <source>
        <dbReference type="PIRSR" id="PIRSR604450-51"/>
    </source>
</evidence>
<dbReference type="GO" id="GO:0006567">
    <property type="term" value="P:L-threonine catabolic process"/>
    <property type="evidence" value="ECO:0007669"/>
    <property type="project" value="TreeGrafter"/>
</dbReference>
<evidence type="ECO:0000256" key="9">
    <source>
        <dbReference type="ARBA" id="ARBA00023239"/>
    </source>
</evidence>
<evidence type="ECO:0000313" key="14">
    <source>
        <dbReference type="EMBL" id="CUU01804.1"/>
    </source>
</evidence>
<keyword evidence="15" id="KW-1185">Reference proteome</keyword>
<name>A0A0S4MRU9_9BACT</name>
<proteinExistence type="inferred from homology"/>
<dbReference type="GO" id="GO:0006565">
    <property type="term" value="P:L-serine catabolic process"/>
    <property type="evidence" value="ECO:0007669"/>
    <property type="project" value="TreeGrafter"/>
</dbReference>
<gene>
    <name evidence="14" type="ORF">JGI1_00341</name>
</gene>